<organism evidence="2 3">
    <name type="scientific">Adineta ricciae</name>
    <name type="common">Rotifer</name>
    <dbReference type="NCBI Taxonomy" id="249248"/>
    <lineage>
        <taxon>Eukaryota</taxon>
        <taxon>Metazoa</taxon>
        <taxon>Spiralia</taxon>
        <taxon>Gnathifera</taxon>
        <taxon>Rotifera</taxon>
        <taxon>Eurotatoria</taxon>
        <taxon>Bdelloidea</taxon>
        <taxon>Adinetida</taxon>
        <taxon>Adinetidae</taxon>
        <taxon>Adineta</taxon>
    </lineage>
</organism>
<keyword evidence="3" id="KW-1185">Reference proteome</keyword>
<comment type="caution">
    <text evidence="2">The sequence shown here is derived from an EMBL/GenBank/DDBJ whole genome shotgun (WGS) entry which is preliminary data.</text>
</comment>
<protein>
    <recommendedName>
        <fullName evidence="1">F-box domain-containing protein</fullName>
    </recommendedName>
</protein>
<gene>
    <name evidence="2" type="ORF">XAT740_LOCUS52872</name>
</gene>
<dbReference type="Proteomes" id="UP000663828">
    <property type="component" value="Unassembled WGS sequence"/>
</dbReference>
<dbReference type="EMBL" id="CAJNOR010008849">
    <property type="protein sequence ID" value="CAF1638369.1"/>
    <property type="molecule type" value="Genomic_DNA"/>
</dbReference>
<evidence type="ECO:0000313" key="2">
    <source>
        <dbReference type="EMBL" id="CAF1638369.1"/>
    </source>
</evidence>
<name>A0A816DJX0_ADIRI</name>
<reference evidence="2" key="1">
    <citation type="submission" date="2021-02" db="EMBL/GenBank/DDBJ databases">
        <authorList>
            <person name="Nowell W R."/>
        </authorList>
    </citation>
    <scope>NUCLEOTIDE SEQUENCE</scope>
</reference>
<dbReference type="AlphaFoldDB" id="A0A816DJX0"/>
<dbReference type="PROSITE" id="PS50181">
    <property type="entry name" value="FBOX"/>
    <property type="match status" value="1"/>
</dbReference>
<sequence>MAHSCTRLSDSPDEILMMICRNLNNFDVLYSFEGINQRFDRIVHDSLFTSRLSFASWMPYDFIDLLNCDVIRNRYCLQILPDIHDKVKRLDLETSSMRQVLRAADYSNLNSLALYNMTEKSIHYLSVNERLSYLKNQITTLTLSIDGYDGDCGRLESIANIFNCIFVVFARLTTLTLHESSYSNRAPLDFADLLLSNFRSSTLLQLTLNVQCFDDCLRVLDGRFSRLHTLCVNLTNVNSSHEIPNQGDLPNLKMFNLEKLSLCLTVCQGSTYIDGNNLKKDILDHMSQLNRFSFSIDSFIITSGETNLPSAEDIQRTFVDFSNTKVVSCVDYFPEANQARCLCYSYPPLTQYCGVITNNFLGGLFINVRLVSLFDERPFEHEFFNEIRKSFPHMERLAVKNDKAQHFRQFHGPIDGSENLSVIDYSFLNQLIIVDVHDDYIEQFLLHSRACFQGSNVGFVDLGIGAHRGGREYSIDLLYDKYIFSTNFKRCGDQAIFKMENIQMKLFETLKFDLNKDGR</sequence>
<evidence type="ECO:0000259" key="1">
    <source>
        <dbReference type="PROSITE" id="PS50181"/>
    </source>
</evidence>
<proteinExistence type="predicted"/>
<accession>A0A816DJX0</accession>
<dbReference type="InterPro" id="IPR001810">
    <property type="entry name" value="F-box_dom"/>
</dbReference>
<evidence type="ECO:0000313" key="3">
    <source>
        <dbReference type="Proteomes" id="UP000663828"/>
    </source>
</evidence>
<feature type="non-terminal residue" evidence="2">
    <location>
        <position position="1"/>
    </location>
</feature>
<feature type="domain" description="F-box" evidence="1">
    <location>
        <begin position="5"/>
        <end position="52"/>
    </location>
</feature>